<dbReference type="Pfam" id="PF00069">
    <property type="entry name" value="Pkinase"/>
    <property type="match status" value="1"/>
</dbReference>
<accession>A0AAV5J2D9</accession>
<sequence length="613" mass="69971">MFKMQQDQSKKDLKDMDFFTEYGDANRYKILEVIGKGSYGVVCAAIDTHTREKVAIKKIQDVFEHVSDAIRILREVKLLRLLRHPDIVEIKRIMLPPSKREFKDIFVVFELMESDLHQVIKANDDLTREHHQFFLYQMLRALKYMHTANVYHRDLKPKNILANANCKLKVCDFGLARVAFSDTPTTVFWTDYVATRWYRAPELCGSFFSKYTPAIDIWSIGCIFAEVLTGKPLFPGKSVVHQLDLITDLLGTPSLETISGVRNEKARKYLTEMRKKHPVPFEQKFPNADPLALRLLQRLLAFDPKDRPTAEEALADPYFKGLAKIEREPSCQPISKLEFEFERRRVTKEDIRELIYREILEYHPQLLKDYMNGNESTNFLYPSAIGQFRKQFAYLEENGGRSAPVIPLERKHVSLPRPTVHSNPISSNCQPTLVSYNNRQVAEEASKNRVSDSISGNPSKSSRPPPRVPTAKPGRVVGSVVPFDNSRSMKETYDARPPHRNTALAPQTVSPHCFFRANTMNQEKSRSNGDMDPSQRKPNPQQCDMLVKSMPIMPVDINSHPYYQPQAKADQNNDRILIDAKLIQAQSQYGAASAAAVAIAAHRNIGTVQYGMS</sequence>
<evidence type="ECO:0000256" key="11">
    <source>
        <dbReference type="PROSITE-ProRule" id="PRU10141"/>
    </source>
</evidence>
<feature type="compositionally biased region" description="Basic and acidic residues" evidence="12">
    <location>
        <begin position="487"/>
        <end position="497"/>
    </location>
</feature>
<comment type="caution">
    <text evidence="14">The sequence shown here is derived from an EMBL/GenBank/DDBJ whole genome shotgun (WGS) entry which is preliminary data.</text>
</comment>
<protein>
    <recommendedName>
        <fullName evidence="2">mitogen-activated protein kinase</fullName>
        <ecNumber evidence="2">2.7.11.24</ecNumber>
    </recommendedName>
</protein>
<keyword evidence="8 11" id="KW-0067">ATP-binding</keyword>
<evidence type="ECO:0000256" key="6">
    <source>
        <dbReference type="ARBA" id="ARBA00022741"/>
    </source>
</evidence>
<dbReference type="InterPro" id="IPR017441">
    <property type="entry name" value="Protein_kinase_ATP_BS"/>
</dbReference>
<evidence type="ECO:0000256" key="12">
    <source>
        <dbReference type="SAM" id="MobiDB-lite"/>
    </source>
</evidence>
<evidence type="ECO:0000256" key="10">
    <source>
        <dbReference type="ARBA" id="ARBA00048312"/>
    </source>
</evidence>
<evidence type="ECO:0000256" key="3">
    <source>
        <dbReference type="ARBA" id="ARBA00022527"/>
    </source>
</evidence>
<dbReference type="FunFam" id="1.10.510.10:FF:000017">
    <property type="entry name" value="Mitogen-activated protein kinase"/>
    <property type="match status" value="1"/>
</dbReference>
<dbReference type="GO" id="GO:0004707">
    <property type="term" value="F:MAP kinase activity"/>
    <property type="evidence" value="ECO:0007669"/>
    <property type="project" value="UniProtKB-EC"/>
</dbReference>
<keyword evidence="15" id="KW-1185">Reference proteome</keyword>
<evidence type="ECO:0000256" key="1">
    <source>
        <dbReference type="ARBA" id="ARBA00008832"/>
    </source>
</evidence>
<feature type="region of interest" description="Disordered" evidence="12">
    <location>
        <begin position="443"/>
        <end position="510"/>
    </location>
</feature>
<evidence type="ECO:0000256" key="2">
    <source>
        <dbReference type="ARBA" id="ARBA00012411"/>
    </source>
</evidence>
<gene>
    <name evidence="14" type="ORF">SLEP1_g16401</name>
</gene>
<feature type="binding site" evidence="11">
    <location>
        <position position="58"/>
    </location>
    <ligand>
        <name>ATP</name>
        <dbReference type="ChEBI" id="CHEBI:30616"/>
    </ligand>
</feature>
<dbReference type="PANTHER" id="PTHR24055">
    <property type="entry name" value="MITOGEN-ACTIVATED PROTEIN KINASE"/>
    <property type="match status" value="1"/>
</dbReference>
<evidence type="ECO:0000313" key="14">
    <source>
        <dbReference type="EMBL" id="GKV04208.1"/>
    </source>
</evidence>
<dbReference type="Gene3D" id="3.30.200.20">
    <property type="entry name" value="Phosphorylase Kinase, domain 1"/>
    <property type="match status" value="1"/>
</dbReference>
<dbReference type="SMART" id="SM00220">
    <property type="entry name" value="S_TKc"/>
    <property type="match status" value="1"/>
</dbReference>
<name>A0AAV5J2D9_9ROSI</name>
<dbReference type="Gene3D" id="1.10.510.10">
    <property type="entry name" value="Transferase(Phosphotransferase) domain 1"/>
    <property type="match status" value="1"/>
</dbReference>
<evidence type="ECO:0000256" key="8">
    <source>
        <dbReference type="ARBA" id="ARBA00022840"/>
    </source>
</evidence>
<dbReference type="PROSITE" id="PS00107">
    <property type="entry name" value="PROTEIN_KINASE_ATP"/>
    <property type="match status" value="1"/>
</dbReference>
<dbReference type="InterPro" id="IPR011009">
    <property type="entry name" value="Kinase-like_dom_sf"/>
</dbReference>
<proteinExistence type="inferred from homology"/>
<dbReference type="AlphaFoldDB" id="A0AAV5J2D9"/>
<evidence type="ECO:0000259" key="13">
    <source>
        <dbReference type="PROSITE" id="PS50011"/>
    </source>
</evidence>
<dbReference type="PROSITE" id="PS01351">
    <property type="entry name" value="MAPK"/>
    <property type="match status" value="1"/>
</dbReference>
<evidence type="ECO:0000256" key="9">
    <source>
        <dbReference type="ARBA" id="ARBA00047592"/>
    </source>
</evidence>
<dbReference type="CDD" id="cd07859">
    <property type="entry name" value="STKc_TDY_MAPK"/>
    <property type="match status" value="1"/>
</dbReference>
<dbReference type="InterPro" id="IPR000719">
    <property type="entry name" value="Prot_kinase_dom"/>
</dbReference>
<dbReference type="InterPro" id="IPR050117">
    <property type="entry name" value="MAPK"/>
</dbReference>
<keyword evidence="5" id="KW-0808">Transferase</keyword>
<evidence type="ECO:0000256" key="7">
    <source>
        <dbReference type="ARBA" id="ARBA00022777"/>
    </source>
</evidence>
<dbReference type="EMBL" id="BPVZ01000021">
    <property type="protein sequence ID" value="GKV04208.1"/>
    <property type="molecule type" value="Genomic_DNA"/>
</dbReference>
<keyword evidence="7" id="KW-0418">Kinase</keyword>
<dbReference type="SUPFAM" id="SSF56112">
    <property type="entry name" value="Protein kinase-like (PK-like)"/>
    <property type="match status" value="1"/>
</dbReference>
<comment type="catalytic activity">
    <reaction evidence="10">
        <text>L-seryl-[protein] + ATP = O-phospho-L-seryl-[protein] + ADP + H(+)</text>
        <dbReference type="Rhea" id="RHEA:17989"/>
        <dbReference type="Rhea" id="RHEA-COMP:9863"/>
        <dbReference type="Rhea" id="RHEA-COMP:11604"/>
        <dbReference type="ChEBI" id="CHEBI:15378"/>
        <dbReference type="ChEBI" id="CHEBI:29999"/>
        <dbReference type="ChEBI" id="CHEBI:30616"/>
        <dbReference type="ChEBI" id="CHEBI:83421"/>
        <dbReference type="ChEBI" id="CHEBI:456216"/>
        <dbReference type="EC" id="2.7.11.24"/>
    </reaction>
</comment>
<evidence type="ECO:0000313" key="15">
    <source>
        <dbReference type="Proteomes" id="UP001054252"/>
    </source>
</evidence>
<dbReference type="PROSITE" id="PS50011">
    <property type="entry name" value="PROTEIN_KINASE_DOM"/>
    <property type="match status" value="1"/>
</dbReference>
<dbReference type="GO" id="GO:0005524">
    <property type="term" value="F:ATP binding"/>
    <property type="evidence" value="ECO:0007669"/>
    <property type="project" value="UniProtKB-UniRule"/>
</dbReference>
<keyword evidence="4" id="KW-0597">Phosphoprotein</keyword>
<feature type="domain" description="Protein kinase" evidence="13">
    <location>
        <begin position="28"/>
        <end position="319"/>
    </location>
</feature>
<comment type="catalytic activity">
    <reaction evidence="9">
        <text>L-threonyl-[protein] + ATP = O-phospho-L-threonyl-[protein] + ADP + H(+)</text>
        <dbReference type="Rhea" id="RHEA:46608"/>
        <dbReference type="Rhea" id="RHEA-COMP:11060"/>
        <dbReference type="Rhea" id="RHEA-COMP:11605"/>
        <dbReference type="ChEBI" id="CHEBI:15378"/>
        <dbReference type="ChEBI" id="CHEBI:30013"/>
        <dbReference type="ChEBI" id="CHEBI:30616"/>
        <dbReference type="ChEBI" id="CHEBI:61977"/>
        <dbReference type="ChEBI" id="CHEBI:456216"/>
        <dbReference type="EC" id="2.7.11.24"/>
    </reaction>
</comment>
<dbReference type="EC" id="2.7.11.24" evidence="2"/>
<evidence type="ECO:0000256" key="4">
    <source>
        <dbReference type="ARBA" id="ARBA00022553"/>
    </source>
</evidence>
<evidence type="ECO:0000256" key="5">
    <source>
        <dbReference type="ARBA" id="ARBA00022679"/>
    </source>
</evidence>
<organism evidence="14 15">
    <name type="scientific">Rubroshorea leprosula</name>
    <dbReference type="NCBI Taxonomy" id="152421"/>
    <lineage>
        <taxon>Eukaryota</taxon>
        <taxon>Viridiplantae</taxon>
        <taxon>Streptophyta</taxon>
        <taxon>Embryophyta</taxon>
        <taxon>Tracheophyta</taxon>
        <taxon>Spermatophyta</taxon>
        <taxon>Magnoliopsida</taxon>
        <taxon>eudicotyledons</taxon>
        <taxon>Gunneridae</taxon>
        <taxon>Pentapetalae</taxon>
        <taxon>rosids</taxon>
        <taxon>malvids</taxon>
        <taxon>Malvales</taxon>
        <taxon>Dipterocarpaceae</taxon>
        <taxon>Rubroshorea</taxon>
    </lineage>
</organism>
<reference evidence="14 15" key="1">
    <citation type="journal article" date="2021" name="Commun. Biol.">
        <title>The genome of Shorea leprosula (Dipterocarpaceae) highlights the ecological relevance of drought in aseasonal tropical rainforests.</title>
        <authorList>
            <person name="Ng K.K.S."/>
            <person name="Kobayashi M.J."/>
            <person name="Fawcett J.A."/>
            <person name="Hatakeyama M."/>
            <person name="Paape T."/>
            <person name="Ng C.H."/>
            <person name="Ang C.C."/>
            <person name="Tnah L.H."/>
            <person name="Lee C.T."/>
            <person name="Nishiyama T."/>
            <person name="Sese J."/>
            <person name="O'Brien M.J."/>
            <person name="Copetti D."/>
            <person name="Mohd Noor M.I."/>
            <person name="Ong R.C."/>
            <person name="Putra M."/>
            <person name="Sireger I.Z."/>
            <person name="Indrioko S."/>
            <person name="Kosugi Y."/>
            <person name="Izuno A."/>
            <person name="Isagi Y."/>
            <person name="Lee S.L."/>
            <person name="Shimizu K.K."/>
        </authorList>
    </citation>
    <scope>NUCLEOTIDE SEQUENCE [LARGE SCALE GENOMIC DNA]</scope>
    <source>
        <strain evidence="14">214</strain>
    </source>
</reference>
<dbReference type="InterPro" id="IPR003527">
    <property type="entry name" value="MAP_kinase_CS"/>
</dbReference>
<comment type="similarity">
    <text evidence="1">Belongs to the protein kinase superfamily. CMGC Ser/Thr protein kinase family. MAP kinase subfamily.</text>
</comment>
<dbReference type="FunFam" id="3.30.200.20:FF:000046">
    <property type="entry name" value="Mitogen-activated protein kinase"/>
    <property type="match status" value="1"/>
</dbReference>
<dbReference type="Proteomes" id="UP001054252">
    <property type="component" value="Unassembled WGS sequence"/>
</dbReference>
<keyword evidence="3" id="KW-0723">Serine/threonine-protein kinase</keyword>
<keyword evidence="6 11" id="KW-0547">Nucleotide-binding</keyword>